<dbReference type="EMBL" id="JARQWQ010000076">
    <property type="protein sequence ID" value="KAK2553534.1"/>
    <property type="molecule type" value="Genomic_DNA"/>
</dbReference>
<reference evidence="1" key="1">
    <citation type="journal article" date="2023" name="G3 (Bethesda)">
        <title>Whole genome assembly and annotation of the endangered Caribbean coral Acropora cervicornis.</title>
        <authorList>
            <person name="Selwyn J.D."/>
            <person name="Vollmer S.V."/>
        </authorList>
    </citation>
    <scope>NUCLEOTIDE SEQUENCE</scope>
    <source>
        <strain evidence="1">K2</strain>
    </source>
</reference>
<evidence type="ECO:0000313" key="1">
    <source>
        <dbReference type="EMBL" id="KAK2553534.1"/>
    </source>
</evidence>
<name>A0AAD9UXE9_ACRCE</name>
<evidence type="ECO:0000313" key="2">
    <source>
        <dbReference type="Proteomes" id="UP001249851"/>
    </source>
</evidence>
<sequence>EREKEGWGRLEEVAFRSKKASDATKNKIQLPPFRTHTLDEMLWQAREQFAVCLLNLFSVSNTSNHFADLLFKLILQQSQIAEIKAVAFGPVCGSENLEETVEDDVDE</sequence>
<protein>
    <submittedName>
        <fullName evidence="1">Uncharacterized protein</fullName>
    </submittedName>
</protein>
<keyword evidence="2" id="KW-1185">Reference proteome</keyword>
<dbReference type="Proteomes" id="UP001249851">
    <property type="component" value="Unassembled WGS sequence"/>
</dbReference>
<feature type="non-terminal residue" evidence="1">
    <location>
        <position position="107"/>
    </location>
</feature>
<organism evidence="1 2">
    <name type="scientific">Acropora cervicornis</name>
    <name type="common">Staghorn coral</name>
    <dbReference type="NCBI Taxonomy" id="6130"/>
    <lineage>
        <taxon>Eukaryota</taxon>
        <taxon>Metazoa</taxon>
        <taxon>Cnidaria</taxon>
        <taxon>Anthozoa</taxon>
        <taxon>Hexacorallia</taxon>
        <taxon>Scleractinia</taxon>
        <taxon>Astrocoeniina</taxon>
        <taxon>Acroporidae</taxon>
        <taxon>Acropora</taxon>
    </lineage>
</organism>
<dbReference type="AlphaFoldDB" id="A0AAD9UXE9"/>
<reference evidence="1" key="2">
    <citation type="journal article" date="2023" name="Science">
        <title>Genomic signatures of disease resistance in endangered staghorn corals.</title>
        <authorList>
            <person name="Vollmer S.V."/>
            <person name="Selwyn J.D."/>
            <person name="Despard B.A."/>
            <person name="Roesel C.L."/>
        </authorList>
    </citation>
    <scope>NUCLEOTIDE SEQUENCE</scope>
    <source>
        <strain evidence="1">K2</strain>
    </source>
</reference>
<comment type="caution">
    <text evidence="1">The sequence shown here is derived from an EMBL/GenBank/DDBJ whole genome shotgun (WGS) entry which is preliminary data.</text>
</comment>
<gene>
    <name evidence="1" type="ORF">P5673_025019</name>
</gene>
<accession>A0AAD9UXE9</accession>
<proteinExistence type="predicted"/>
<feature type="non-terminal residue" evidence="1">
    <location>
        <position position="1"/>
    </location>
</feature>